<name>A0ABX1VEK0_9PLAN</name>
<dbReference type="EMBL" id="WTPX01000077">
    <property type="protein sequence ID" value="NNJ26411.1"/>
    <property type="molecule type" value="Genomic_DNA"/>
</dbReference>
<dbReference type="Pfam" id="PF12728">
    <property type="entry name" value="HTH_17"/>
    <property type="match status" value="1"/>
</dbReference>
<dbReference type="Proteomes" id="UP000609651">
    <property type="component" value="Unassembled WGS sequence"/>
</dbReference>
<proteinExistence type="predicted"/>
<sequence>MIHSATADAPPRMLLSAADARKALGLSERTLRNLTVPHGPIPAVRVGRLVKYRPEALAAWADSAEQQPGEEEPAPVAA</sequence>
<protein>
    <recommendedName>
        <fullName evidence="1">Helix-turn-helix domain-containing protein</fullName>
    </recommendedName>
</protein>
<keyword evidence="3" id="KW-1185">Reference proteome</keyword>
<evidence type="ECO:0000313" key="2">
    <source>
        <dbReference type="EMBL" id="NNJ26411.1"/>
    </source>
</evidence>
<dbReference type="InterPro" id="IPR009061">
    <property type="entry name" value="DNA-bd_dom_put_sf"/>
</dbReference>
<organism evidence="2 3">
    <name type="scientific">Alienimonas chondri</name>
    <dbReference type="NCBI Taxonomy" id="2681879"/>
    <lineage>
        <taxon>Bacteria</taxon>
        <taxon>Pseudomonadati</taxon>
        <taxon>Planctomycetota</taxon>
        <taxon>Planctomycetia</taxon>
        <taxon>Planctomycetales</taxon>
        <taxon>Planctomycetaceae</taxon>
        <taxon>Alienimonas</taxon>
    </lineage>
</organism>
<evidence type="ECO:0000259" key="1">
    <source>
        <dbReference type="Pfam" id="PF12728"/>
    </source>
</evidence>
<feature type="domain" description="Helix-turn-helix" evidence="1">
    <location>
        <begin position="14"/>
        <end position="63"/>
    </location>
</feature>
<comment type="caution">
    <text evidence="2">The sequence shown here is derived from an EMBL/GenBank/DDBJ whole genome shotgun (WGS) entry which is preliminary data.</text>
</comment>
<gene>
    <name evidence="2" type="ORF">LzC2_24950</name>
</gene>
<evidence type="ECO:0000313" key="3">
    <source>
        <dbReference type="Proteomes" id="UP000609651"/>
    </source>
</evidence>
<dbReference type="InterPro" id="IPR041657">
    <property type="entry name" value="HTH_17"/>
</dbReference>
<accession>A0ABX1VEK0</accession>
<reference evidence="2 3" key="1">
    <citation type="journal article" date="2020" name="Syst. Appl. Microbiol.">
        <title>Alienimonas chondri sp. nov., a novel planctomycete isolated from the biofilm of the red alga Chondrus crispus.</title>
        <authorList>
            <person name="Vitorino I."/>
            <person name="Albuquerque L."/>
            <person name="Wiegand S."/>
            <person name="Kallscheuer N."/>
            <person name="da Costa M.S."/>
            <person name="Lobo-da-Cunha A."/>
            <person name="Jogler C."/>
            <person name="Lage O.M."/>
        </authorList>
    </citation>
    <scope>NUCLEOTIDE SEQUENCE [LARGE SCALE GENOMIC DNA]</scope>
    <source>
        <strain evidence="2 3">LzC2</strain>
    </source>
</reference>
<dbReference type="SUPFAM" id="SSF46955">
    <property type="entry name" value="Putative DNA-binding domain"/>
    <property type="match status" value="1"/>
</dbReference>
<dbReference type="RefSeq" id="WP_171187423.1">
    <property type="nucleotide sequence ID" value="NZ_WTPX01000077.1"/>
</dbReference>